<dbReference type="GO" id="GO:0016810">
    <property type="term" value="F:hydrolase activity, acting on carbon-nitrogen (but not peptide) bonds"/>
    <property type="evidence" value="ECO:0007669"/>
    <property type="project" value="InterPro"/>
</dbReference>
<dbReference type="InterPro" id="IPR050287">
    <property type="entry name" value="MTA/SAH_deaminase"/>
</dbReference>
<evidence type="ECO:0000313" key="3">
    <source>
        <dbReference type="EMBL" id="ABN69329.1"/>
    </source>
</evidence>
<evidence type="ECO:0000313" key="4">
    <source>
        <dbReference type="Proteomes" id="UP000000254"/>
    </source>
</evidence>
<dbReference type="SUPFAM" id="SSF51338">
    <property type="entry name" value="Composite domain of metallo-dependent hydrolases"/>
    <property type="match status" value="1"/>
</dbReference>
<dbReference type="AlphaFoldDB" id="A3DL19"/>
<dbReference type="InterPro" id="IPR011059">
    <property type="entry name" value="Metal-dep_hydrolase_composite"/>
</dbReference>
<dbReference type="Proteomes" id="UP000000254">
    <property type="component" value="Chromosome"/>
</dbReference>
<evidence type="ECO:0000256" key="1">
    <source>
        <dbReference type="ARBA" id="ARBA00022801"/>
    </source>
</evidence>
<dbReference type="InterPro" id="IPR006680">
    <property type="entry name" value="Amidohydro-rel"/>
</dbReference>
<feature type="domain" description="Amidohydrolase-related" evidence="2">
    <location>
        <begin position="58"/>
        <end position="392"/>
    </location>
</feature>
<dbReference type="Gene3D" id="2.30.40.10">
    <property type="entry name" value="Urease, subunit C, domain 1"/>
    <property type="match status" value="1"/>
</dbReference>
<reference evidence="4" key="1">
    <citation type="journal article" date="2009" name="BMC Genomics">
        <title>The complete genome sequence of Staphylothermus marinus reveals differences in sulfur metabolism among heterotrophic Crenarchaeota.</title>
        <authorList>
            <person name="Anderson I.J."/>
            <person name="Dharmarajan L."/>
            <person name="Rodriguez J."/>
            <person name="Hooper S."/>
            <person name="Porat I."/>
            <person name="Ulrich L.E."/>
            <person name="Elkins J.G."/>
            <person name="Mavromatis K."/>
            <person name="Sun H."/>
            <person name="Land M."/>
            <person name="Lapidus A."/>
            <person name="Lucas S."/>
            <person name="Barry K."/>
            <person name="Huber H."/>
            <person name="Zhulin I.B."/>
            <person name="Whitman W.B."/>
            <person name="Mukhopadhyay B."/>
            <person name="Woese C."/>
            <person name="Bristow J."/>
            <person name="Kyrpides N."/>
        </authorList>
    </citation>
    <scope>NUCLEOTIDE SEQUENCE [LARGE SCALE GENOMIC DNA]</scope>
    <source>
        <strain evidence="4">ATCC 43588 / DSM 3639 / JCM 9404 / F1</strain>
    </source>
</reference>
<sequence>MENLRIRNARFIITPNDLNNTIIYERKDIIVENGVITCIGDHCSKPRGSLVIDASKQVVTPAYINAHTHAGTSFLRGSIPDHEYWDLIKTQKVIEEKLLTPELVFHSSRLSCAEMLLNGIIGFIDMYHYPEETIKACIDLGLYVSTGPIMPVEEELKLFLSKFKNVDRVFPIINIPNMNYSRLEELDNIFSLAKKYGLKIQLHVSETRREVFLFKKYTEHWPIEYLYKNKLLGENVYLVNPNWVSSTELEYISEERASIILCPHRSMRLAIGGFAPVYEAIRKNIPLTVGTGDFTGDKINILSEIRELLLLYRHYYKDTRLRLGATYSYVVLNGYRVMGIKGGYIKEGYPANLVVYDIDALKNTPLHSGNLLSRFILGNGFIPHYIVVDGHIIYDSSKHDELVKRLEDSIVYLEHISQRINYETGELIEQAW</sequence>
<dbReference type="Pfam" id="PF01979">
    <property type="entry name" value="Amidohydro_1"/>
    <property type="match status" value="1"/>
</dbReference>
<dbReference type="RefSeq" id="WP_011838520.1">
    <property type="nucleotide sequence ID" value="NC_009033.1"/>
</dbReference>
<gene>
    <name evidence="3" type="ordered locus">Smar_0216</name>
</gene>
<organism evidence="3 4">
    <name type="scientific">Staphylothermus marinus (strain ATCC 43588 / DSM 3639 / JCM 9404 / F1)</name>
    <dbReference type="NCBI Taxonomy" id="399550"/>
    <lineage>
        <taxon>Archaea</taxon>
        <taxon>Thermoproteota</taxon>
        <taxon>Thermoprotei</taxon>
        <taxon>Desulfurococcales</taxon>
        <taxon>Desulfurococcaceae</taxon>
        <taxon>Staphylothermus</taxon>
    </lineage>
</organism>
<name>A3DL19_STAMF</name>
<proteinExistence type="predicted"/>
<dbReference type="InterPro" id="IPR032466">
    <property type="entry name" value="Metal_Hydrolase"/>
</dbReference>
<reference evidence="3 4" key="2">
    <citation type="journal article" date="2009" name="Stand. Genomic Sci.">
        <title>Complete genome sequence of Staphylothermus marinus Stetter and Fiala 1986 type strain F1.</title>
        <authorList>
            <person name="Anderson I.J."/>
            <person name="Sun H."/>
            <person name="Lapidus A."/>
            <person name="Copeland A."/>
            <person name="Glavina Del Rio T."/>
            <person name="Tice H."/>
            <person name="Dalin E."/>
            <person name="Lucas S."/>
            <person name="Barry K."/>
            <person name="Land M."/>
            <person name="Richardson P."/>
            <person name="Huber H."/>
            <person name="Kyrpides N.C."/>
        </authorList>
    </citation>
    <scope>NUCLEOTIDE SEQUENCE [LARGE SCALE GENOMIC DNA]</scope>
    <source>
        <strain evidence="4">ATCC 43588 / DSM 3639 / JCM 9404 / F1</strain>
    </source>
</reference>
<dbReference type="OrthoDB" id="372084at2157"/>
<dbReference type="EMBL" id="CP000575">
    <property type="protein sequence ID" value="ABN69329.1"/>
    <property type="molecule type" value="Genomic_DNA"/>
</dbReference>
<evidence type="ECO:0000259" key="2">
    <source>
        <dbReference type="Pfam" id="PF01979"/>
    </source>
</evidence>
<keyword evidence="4" id="KW-1185">Reference proteome</keyword>
<dbReference type="eggNOG" id="arCOG00695">
    <property type="taxonomic scope" value="Archaea"/>
</dbReference>
<accession>A3DL19</accession>
<dbReference type="PANTHER" id="PTHR43794:SF11">
    <property type="entry name" value="AMIDOHYDROLASE-RELATED DOMAIN-CONTAINING PROTEIN"/>
    <property type="match status" value="1"/>
</dbReference>
<protein>
    <submittedName>
        <fullName evidence="3">Amidohydrolase</fullName>
    </submittedName>
</protein>
<dbReference type="GeneID" id="4907549"/>
<dbReference type="STRING" id="399550.Smar_0216"/>
<dbReference type="KEGG" id="smr:Smar_0216"/>
<dbReference type="Gene3D" id="3.20.20.140">
    <property type="entry name" value="Metal-dependent hydrolases"/>
    <property type="match status" value="1"/>
</dbReference>
<dbReference type="SUPFAM" id="SSF51556">
    <property type="entry name" value="Metallo-dependent hydrolases"/>
    <property type="match status" value="1"/>
</dbReference>
<dbReference type="HOGENOM" id="CLU_012358_2_0_2"/>
<dbReference type="PANTHER" id="PTHR43794">
    <property type="entry name" value="AMINOHYDROLASE SSNA-RELATED"/>
    <property type="match status" value="1"/>
</dbReference>
<keyword evidence="1" id="KW-0378">Hydrolase</keyword>